<keyword evidence="2" id="KW-1185">Reference proteome</keyword>
<evidence type="ECO:0000313" key="2">
    <source>
        <dbReference type="Proteomes" id="UP000027138"/>
    </source>
</evidence>
<accession>A0A067L3Z5</accession>
<dbReference type="EMBL" id="KK914356">
    <property type="protein sequence ID" value="KDP38799.1"/>
    <property type="molecule type" value="Genomic_DNA"/>
</dbReference>
<evidence type="ECO:0000313" key="1">
    <source>
        <dbReference type="EMBL" id="KDP38799.1"/>
    </source>
</evidence>
<reference evidence="1 2" key="1">
    <citation type="journal article" date="2014" name="PLoS ONE">
        <title>Global Analysis of Gene Expression Profiles in Physic Nut (Jatropha curcas L.) Seedlings Exposed to Salt Stress.</title>
        <authorList>
            <person name="Zhang L."/>
            <person name="Zhang C."/>
            <person name="Wu P."/>
            <person name="Chen Y."/>
            <person name="Li M."/>
            <person name="Jiang H."/>
            <person name="Wu G."/>
        </authorList>
    </citation>
    <scope>NUCLEOTIDE SEQUENCE [LARGE SCALE GENOMIC DNA]</scope>
    <source>
        <strain evidence="2">cv. GZQX0401</strain>
        <tissue evidence="1">Young leaves</tissue>
    </source>
</reference>
<gene>
    <name evidence="1" type="ORF">JCGZ_05751</name>
</gene>
<organism evidence="1 2">
    <name type="scientific">Jatropha curcas</name>
    <name type="common">Barbados nut</name>
    <dbReference type="NCBI Taxonomy" id="180498"/>
    <lineage>
        <taxon>Eukaryota</taxon>
        <taxon>Viridiplantae</taxon>
        <taxon>Streptophyta</taxon>
        <taxon>Embryophyta</taxon>
        <taxon>Tracheophyta</taxon>
        <taxon>Spermatophyta</taxon>
        <taxon>Magnoliopsida</taxon>
        <taxon>eudicotyledons</taxon>
        <taxon>Gunneridae</taxon>
        <taxon>Pentapetalae</taxon>
        <taxon>rosids</taxon>
        <taxon>fabids</taxon>
        <taxon>Malpighiales</taxon>
        <taxon>Euphorbiaceae</taxon>
        <taxon>Crotonoideae</taxon>
        <taxon>Jatropheae</taxon>
        <taxon>Jatropha</taxon>
    </lineage>
</organism>
<sequence>MHNWIKSLFKVEKINLGRYGLSPIATLRGVVIDWDFLQACIRFWDPEAHVFRFGAMMEKMCPLIGDIVLAETIQSIDRAALGFDNWTVSPIILQDHLQVVAAPTFLPYNPSQYRCGGS</sequence>
<name>A0A067L3Z5_JATCU</name>
<protein>
    <submittedName>
        <fullName evidence="1">Uncharacterized protein</fullName>
    </submittedName>
</protein>
<dbReference type="AlphaFoldDB" id="A0A067L3Z5"/>
<dbReference type="Proteomes" id="UP000027138">
    <property type="component" value="Unassembled WGS sequence"/>
</dbReference>
<proteinExistence type="predicted"/>